<dbReference type="FunFam" id="1.10.260.100:FF:000001">
    <property type="entry name" value="Ubiquilin 1"/>
    <property type="match status" value="1"/>
</dbReference>
<dbReference type="SUPFAM" id="SSF46934">
    <property type="entry name" value="UBA-like"/>
    <property type="match status" value="1"/>
</dbReference>
<evidence type="ECO:0000259" key="4">
    <source>
        <dbReference type="PROSITE" id="PS50053"/>
    </source>
</evidence>
<feature type="domain" description="UBA" evidence="3">
    <location>
        <begin position="491"/>
        <end position="535"/>
    </location>
</feature>
<dbReference type="InterPro" id="IPR015940">
    <property type="entry name" value="UBA"/>
</dbReference>
<dbReference type="InterPro" id="IPR029071">
    <property type="entry name" value="Ubiquitin-like_domsf"/>
</dbReference>
<dbReference type="SMART" id="SM00727">
    <property type="entry name" value="STI1"/>
    <property type="match status" value="4"/>
</dbReference>
<evidence type="ECO:0000259" key="3">
    <source>
        <dbReference type="PROSITE" id="PS50030"/>
    </source>
</evidence>
<feature type="compositionally biased region" description="Pro residues" evidence="2">
    <location>
        <begin position="444"/>
        <end position="455"/>
    </location>
</feature>
<dbReference type="InterPro" id="IPR009060">
    <property type="entry name" value="UBA-like_sf"/>
</dbReference>
<reference evidence="5 6" key="1">
    <citation type="journal article" date="2023" name="Insect Mol. Biol.">
        <title>Genome sequencing provides insights into the evolution of gene families encoding plant cell wall-degrading enzymes in longhorned beetles.</title>
        <authorList>
            <person name="Shin N.R."/>
            <person name="Okamura Y."/>
            <person name="Kirsch R."/>
            <person name="Pauchet Y."/>
        </authorList>
    </citation>
    <scope>NUCLEOTIDE SEQUENCE [LARGE SCALE GENOMIC DNA]</scope>
    <source>
        <strain evidence="5">EAD_L_NR</strain>
    </source>
</reference>
<dbReference type="Gene3D" id="1.10.260.100">
    <property type="match status" value="1"/>
</dbReference>
<dbReference type="GO" id="GO:0005829">
    <property type="term" value="C:cytosol"/>
    <property type="evidence" value="ECO:0007669"/>
    <property type="project" value="TreeGrafter"/>
</dbReference>
<dbReference type="FunFam" id="1.10.8.10:FF:000077">
    <property type="entry name" value="Ubiquilin like"/>
    <property type="match status" value="1"/>
</dbReference>
<dbReference type="CDD" id="cd01808">
    <property type="entry name" value="Ubl_PLICs"/>
    <property type="match status" value="1"/>
</dbReference>
<dbReference type="PROSITE" id="PS50030">
    <property type="entry name" value="UBA"/>
    <property type="match status" value="1"/>
</dbReference>
<keyword evidence="6" id="KW-1185">Reference proteome</keyword>
<dbReference type="AlphaFoldDB" id="A0AAV8WHG8"/>
<dbReference type="InterPro" id="IPR015496">
    <property type="entry name" value="Ubiquilin"/>
</dbReference>
<dbReference type="InterPro" id="IPR000626">
    <property type="entry name" value="Ubiquitin-like_dom"/>
</dbReference>
<dbReference type="Gene3D" id="3.10.20.90">
    <property type="entry name" value="Phosphatidylinositol 3-kinase Catalytic Subunit, Chain A, domain 1"/>
    <property type="match status" value="1"/>
</dbReference>
<dbReference type="InterPro" id="IPR019956">
    <property type="entry name" value="Ubiquitin_dom"/>
</dbReference>
<evidence type="ECO:0000313" key="6">
    <source>
        <dbReference type="Proteomes" id="UP001159042"/>
    </source>
</evidence>
<feature type="compositionally biased region" description="Polar residues" evidence="2">
    <location>
        <begin position="30"/>
        <end position="44"/>
    </location>
</feature>
<dbReference type="SUPFAM" id="SSF54236">
    <property type="entry name" value="Ubiquitin-like"/>
    <property type="match status" value="1"/>
</dbReference>
<feature type="region of interest" description="Disordered" evidence="2">
    <location>
        <begin position="444"/>
        <end position="463"/>
    </location>
</feature>
<evidence type="ECO:0000313" key="5">
    <source>
        <dbReference type="EMBL" id="KAJ8925590.1"/>
    </source>
</evidence>
<dbReference type="PANTHER" id="PTHR10677">
    <property type="entry name" value="UBIQUILIN"/>
    <property type="match status" value="1"/>
</dbReference>
<dbReference type="InterPro" id="IPR006636">
    <property type="entry name" value="STI1_HS-bd"/>
</dbReference>
<feature type="region of interest" description="Disordered" evidence="2">
    <location>
        <begin position="1"/>
        <end position="64"/>
    </location>
</feature>
<feature type="compositionally biased region" description="Basic and acidic residues" evidence="2">
    <location>
        <begin position="47"/>
        <end position="64"/>
    </location>
</feature>
<protein>
    <recommendedName>
        <fullName evidence="1">Ubiquilin-like protein</fullName>
    </recommendedName>
</protein>
<sequence length="539" mass="58392">MADEAPVNSEHGSQQVALETPAVQPESDVPVSTSTPSGEANTVPPTEETRPAGEGSKENTVEPLRTEVKIKVEKPAKKITVHVKTAQEKENFDVEETSVIKDFKELIAPKFSAEPDQLCLIFAGKIMNDDDTLIQHNVRDGLTIHLVVRAAPRSSTAGSQRPPADISATPFQLGSLGGLEGLARLGMGSANFMEFQNQMQNELLSNPTLLRSLLDSSLAQQIMNNPDVMRNLLVRDPEMQDLITRYPEINQTLNNPELLRQIAELARNPSMLQELMRSHERSVGGEGTPSTPSASSIHNMYQNLQQSTLSNLAAQFQPSTGTAPAAGVLNSPQMTSLLQQMLENPSMVQNMMSAPYTQSVLEAVTADPHMANALLAQNPLITNNPTLQAQMRNMMPQLLQQMQNPEVNNLMTNPQALDAILQIQQGMETLRQSAPGLIHTFAPPTVPPESAPSPAPGTNTTTPAPVPTDAFSEFMSRMVAGMAANNDTSAPPEQRYRPQLEQLAAMGFVNREINLQALIATFGDVNAAVERLLAQGQLG</sequence>
<gene>
    <name evidence="5" type="ORF">NQ315_009430</name>
</gene>
<dbReference type="PROSITE" id="PS50053">
    <property type="entry name" value="UBIQUITIN_2"/>
    <property type="match status" value="1"/>
</dbReference>
<proteinExistence type="predicted"/>
<dbReference type="GO" id="GO:0006511">
    <property type="term" value="P:ubiquitin-dependent protein catabolic process"/>
    <property type="evidence" value="ECO:0007669"/>
    <property type="project" value="TreeGrafter"/>
</dbReference>
<comment type="caution">
    <text evidence="5">The sequence shown here is derived from an EMBL/GenBank/DDBJ whole genome shotgun (WGS) entry which is preliminary data.</text>
</comment>
<accession>A0AAV8WHG8</accession>
<dbReference type="FunFam" id="3.10.20.90:FF:000095">
    <property type="entry name" value="Ubiquilin 4"/>
    <property type="match status" value="1"/>
</dbReference>
<feature type="domain" description="Ubiquitin-like" evidence="4">
    <location>
        <begin position="79"/>
        <end position="149"/>
    </location>
</feature>
<dbReference type="PRINTS" id="PR00348">
    <property type="entry name" value="UBIQUITIN"/>
</dbReference>
<organism evidence="5 6">
    <name type="scientific">Exocentrus adspersus</name>
    <dbReference type="NCBI Taxonomy" id="1586481"/>
    <lineage>
        <taxon>Eukaryota</taxon>
        <taxon>Metazoa</taxon>
        <taxon>Ecdysozoa</taxon>
        <taxon>Arthropoda</taxon>
        <taxon>Hexapoda</taxon>
        <taxon>Insecta</taxon>
        <taxon>Pterygota</taxon>
        <taxon>Neoptera</taxon>
        <taxon>Endopterygota</taxon>
        <taxon>Coleoptera</taxon>
        <taxon>Polyphaga</taxon>
        <taxon>Cucujiformia</taxon>
        <taxon>Chrysomeloidea</taxon>
        <taxon>Cerambycidae</taxon>
        <taxon>Lamiinae</taxon>
        <taxon>Acanthocinini</taxon>
        <taxon>Exocentrus</taxon>
    </lineage>
</organism>
<dbReference type="Proteomes" id="UP001159042">
    <property type="component" value="Unassembled WGS sequence"/>
</dbReference>
<evidence type="ECO:0000256" key="1">
    <source>
        <dbReference type="ARBA" id="ARBA00074668"/>
    </source>
</evidence>
<dbReference type="Pfam" id="PF00240">
    <property type="entry name" value="ubiquitin"/>
    <property type="match status" value="1"/>
</dbReference>
<dbReference type="Pfam" id="PF00627">
    <property type="entry name" value="UBA"/>
    <property type="match status" value="1"/>
</dbReference>
<dbReference type="Gene3D" id="1.10.8.10">
    <property type="entry name" value="DNA helicase RuvA subunit, C-terminal domain"/>
    <property type="match status" value="1"/>
</dbReference>
<dbReference type="EMBL" id="JANEYG010000001">
    <property type="protein sequence ID" value="KAJ8925590.1"/>
    <property type="molecule type" value="Genomic_DNA"/>
</dbReference>
<dbReference type="Pfam" id="PF23195">
    <property type="entry name" value="UBQLN1"/>
    <property type="match status" value="1"/>
</dbReference>
<dbReference type="SMART" id="SM00165">
    <property type="entry name" value="UBA"/>
    <property type="match status" value="1"/>
</dbReference>
<name>A0AAV8WHG8_9CUCU</name>
<dbReference type="CDD" id="cd14399">
    <property type="entry name" value="UBA_PLICs"/>
    <property type="match status" value="1"/>
</dbReference>
<evidence type="ECO:0000256" key="2">
    <source>
        <dbReference type="SAM" id="MobiDB-lite"/>
    </source>
</evidence>
<dbReference type="PANTHER" id="PTHR10677:SF3">
    <property type="entry name" value="FI07626P-RELATED"/>
    <property type="match status" value="1"/>
</dbReference>
<dbReference type="GO" id="GO:0031593">
    <property type="term" value="F:polyubiquitin modification-dependent protein binding"/>
    <property type="evidence" value="ECO:0007669"/>
    <property type="project" value="TreeGrafter"/>
</dbReference>
<dbReference type="SMART" id="SM00213">
    <property type="entry name" value="UBQ"/>
    <property type="match status" value="1"/>
</dbReference>